<evidence type="ECO:0000259" key="7">
    <source>
        <dbReference type="SMART" id="SM00563"/>
    </source>
</evidence>
<keyword evidence="6" id="KW-0812">Transmembrane</keyword>
<dbReference type="RefSeq" id="WP_199108429.1">
    <property type="nucleotide sequence ID" value="NZ_JAHWXQ010000001.1"/>
</dbReference>
<dbReference type="Pfam" id="PF01553">
    <property type="entry name" value="Acyltransferase"/>
    <property type="match status" value="1"/>
</dbReference>
<protein>
    <submittedName>
        <fullName evidence="8">1-acyl-sn-glycerol-3-phosphate acyltransferase</fullName>
    </submittedName>
</protein>
<feature type="transmembrane region" description="Helical" evidence="6">
    <location>
        <begin position="12"/>
        <end position="30"/>
    </location>
</feature>
<keyword evidence="3" id="KW-0808">Transferase</keyword>
<evidence type="ECO:0000313" key="9">
    <source>
        <dbReference type="Proteomes" id="UP000774935"/>
    </source>
</evidence>
<organism evidence="8 9">
    <name type="scientific">Pontibacter populi</name>
    <dbReference type="NCBI Taxonomy" id="890055"/>
    <lineage>
        <taxon>Bacteria</taxon>
        <taxon>Pseudomonadati</taxon>
        <taxon>Bacteroidota</taxon>
        <taxon>Cytophagia</taxon>
        <taxon>Cytophagales</taxon>
        <taxon>Hymenobacteraceae</taxon>
        <taxon>Pontibacter</taxon>
    </lineage>
</organism>
<evidence type="ECO:0000256" key="6">
    <source>
        <dbReference type="SAM" id="Phobius"/>
    </source>
</evidence>
<gene>
    <name evidence="8" type="ORF">KYK27_02235</name>
</gene>
<evidence type="ECO:0000256" key="4">
    <source>
        <dbReference type="ARBA" id="ARBA00023098"/>
    </source>
</evidence>
<dbReference type="PANTHER" id="PTHR10434:SF64">
    <property type="entry name" value="1-ACYL-SN-GLYCEROL-3-PHOSPHATE ACYLTRANSFERASE-RELATED"/>
    <property type="match status" value="1"/>
</dbReference>
<evidence type="ECO:0000256" key="1">
    <source>
        <dbReference type="ARBA" id="ARBA00005189"/>
    </source>
</evidence>
<dbReference type="SMART" id="SM00563">
    <property type="entry name" value="PlsC"/>
    <property type="match status" value="1"/>
</dbReference>
<evidence type="ECO:0000256" key="5">
    <source>
        <dbReference type="ARBA" id="ARBA00023315"/>
    </source>
</evidence>
<dbReference type="SUPFAM" id="SSF69593">
    <property type="entry name" value="Glycerol-3-phosphate (1)-acyltransferase"/>
    <property type="match status" value="1"/>
</dbReference>
<dbReference type="EMBL" id="JAHWXQ010000001">
    <property type="protein sequence ID" value="MBW3363844.1"/>
    <property type="molecule type" value="Genomic_DNA"/>
</dbReference>
<keyword evidence="6" id="KW-1133">Transmembrane helix</keyword>
<proteinExistence type="predicted"/>
<sequence>MKVLKYLSQRIYTTWCCTWFIAPFVVAYPFQAIFIRKPQWHRHAHNLNRLWSVIFLRMFLTPLQVEWRFKFDPKQRYVLTPNHSSYLDIPMILRSIPGFLNFVGKSSLAKVPLWGKVYGTLYICVDRKSAMSSAKSYIQSKKTLDEGRSLVIFPEGTIPPTAGEQLLEFKDGPFKIAIEKQVPVVPVTMPYNQHFMPDVEEVGLKIRRHPLKMIVHEPIATEGMTLEDLPALKERVFHIIQQELTKHNYNKDVNRYSNYQKVSAPGQAGV</sequence>
<dbReference type="PANTHER" id="PTHR10434">
    <property type="entry name" value="1-ACYL-SN-GLYCEROL-3-PHOSPHATE ACYLTRANSFERASE"/>
    <property type="match status" value="1"/>
</dbReference>
<evidence type="ECO:0000256" key="2">
    <source>
        <dbReference type="ARBA" id="ARBA00022516"/>
    </source>
</evidence>
<keyword evidence="9" id="KW-1185">Reference proteome</keyword>
<keyword evidence="4" id="KW-0443">Lipid metabolism</keyword>
<accession>A0ABS6X788</accession>
<keyword evidence="5 8" id="KW-0012">Acyltransferase</keyword>
<name>A0ABS6X788_9BACT</name>
<comment type="caution">
    <text evidence="8">The sequence shown here is derived from an EMBL/GenBank/DDBJ whole genome shotgun (WGS) entry which is preliminary data.</text>
</comment>
<dbReference type="CDD" id="cd07989">
    <property type="entry name" value="LPLAT_AGPAT-like"/>
    <property type="match status" value="1"/>
</dbReference>
<comment type="pathway">
    <text evidence="1">Lipid metabolism.</text>
</comment>
<keyword evidence="6" id="KW-0472">Membrane</keyword>
<dbReference type="InterPro" id="IPR002123">
    <property type="entry name" value="Plipid/glycerol_acylTrfase"/>
</dbReference>
<keyword evidence="2" id="KW-0444">Lipid biosynthesis</keyword>
<evidence type="ECO:0000313" key="8">
    <source>
        <dbReference type="EMBL" id="MBW3363844.1"/>
    </source>
</evidence>
<feature type="domain" description="Phospholipid/glycerol acyltransferase" evidence="7">
    <location>
        <begin position="77"/>
        <end position="192"/>
    </location>
</feature>
<reference evidence="8 9" key="1">
    <citation type="submission" date="2021-07" db="EMBL/GenBank/DDBJ databases">
        <authorList>
            <person name="Kim M.K."/>
        </authorList>
    </citation>
    <scope>NUCLEOTIDE SEQUENCE [LARGE SCALE GENOMIC DNA]</scope>
    <source>
        <strain evidence="8 9">HLY7-15</strain>
    </source>
</reference>
<dbReference type="Proteomes" id="UP000774935">
    <property type="component" value="Unassembled WGS sequence"/>
</dbReference>
<evidence type="ECO:0000256" key="3">
    <source>
        <dbReference type="ARBA" id="ARBA00022679"/>
    </source>
</evidence>
<dbReference type="GO" id="GO:0016746">
    <property type="term" value="F:acyltransferase activity"/>
    <property type="evidence" value="ECO:0007669"/>
    <property type="project" value="UniProtKB-KW"/>
</dbReference>